<keyword evidence="1" id="KW-0732">Signal</keyword>
<dbReference type="AlphaFoldDB" id="A0A7T7WHJ1"/>
<proteinExistence type="predicted"/>
<evidence type="ECO:0008006" key="4">
    <source>
        <dbReference type="Google" id="ProtNLM"/>
    </source>
</evidence>
<evidence type="ECO:0000256" key="1">
    <source>
        <dbReference type="SAM" id="SignalP"/>
    </source>
</evidence>
<evidence type="ECO:0000313" key="2">
    <source>
        <dbReference type="EMBL" id="QQN87858.1"/>
    </source>
</evidence>
<organism evidence="2 3">
    <name type="scientific">Acinetobacter variabilis</name>
    <dbReference type="NCBI Taxonomy" id="70346"/>
    <lineage>
        <taxon>Bacteria</taxon>
        <taxon>Pseudomonadati</taxon>
        <taxon>Pseudomonadota</taxon>
        <taxon>Gammaproteobacteria</taxon>
        <taxon>Moraxellales</taxon>
        <taxon>Moraxellaceae</taxon>
        <taxon>Acinetobacter</taxon>
    </lineage>
</organism>
<dbReference type="EMBL" id="CP060811">
    <property type="protein sequence ID" value="QQN87858.1"/>
    <property type="molecule type" value="Genomic_DNA"/>
</dbReference>
<reference evidence="2 3" key="1">
    <citation type="submission" date="2020-08" db="EMBL/GenBank/DDBJ databases">
        <title>Emergence of ISAba1-mediated novel tet(X) in Acinetobacter variabilis from a chicken farm.</title>
        <authorList>
            <person name="Peng K."/>
            <person name="Li R."/>
        </authorList>
    </citation>
    <scope>NUCLEOTIDE SEQUENCE [LARGE SCALE GENOMIC DNA]</scope>
    <source>
        <strain evidence="2 3">XM9F202-2</strain>
    </source>
</reference>
<accession>A0A7T7WHJ1</accession>
<feature type="signal peptide" evidence="1">
    <location>
        <begin position="1"/>
        <end position="24"/>
    </location>
</feature>
<dbReference type="Proteomes" id="UP000596079">
    <property type="component" value="Chromosome"/>
</dbReference>
<name>A0A7T7WHJ1_9GAMM</name>
<gene>
    <name evidence="2" type="ORF">IAQ69_13610</name>
</gene>
<sequence length="101" mass="11214">MKFKIFTASILSLITLFSIQLGHAVVVKTELPKASVSAIEVKTSPIEKAIQQHKADKNAFHTEDELKALTAFKSNPTQSFFAAQNLRFTRFVQSIFSPSNS</sequence>
<protein>
    <recommendedName>
        <fullName evidence="4">DUF4179 domain-containing protein</fullName>
    </recommendedName>
</protein>
<evidence type="ECO:0000313" key="3">
    <source>
        <dbReference type="Proteomes" id="UP000596079"/>
    </source>
</evidence>
<feature type="chain" id="PRO_5032788744" description="DUF4179 domain-containing protein" evidence="1">
    <location>
        <begin position="25"/>
        <end position="101"/>
    </location>
</feature>
<dbReference type="RefSeq" id="WP_159122701.1">
    <property type="nucleotide sequence ID" value="NZ_CP060811.1"/>
</dbReference>